<dbReference type="PANTHER" id="PTHR45527:SF1">
    <property type="entry name" value="FATTY ACID SYNTHASE"/>
    <property type="match status" value="1"/>
</dbReference>
<evidence type="ECO:0000313" key="3">
    <source>
        <dbReference type="Proteomes" id="UP000182975"/>
    </source>
</evidence>
<name>A0A172RXE0_9ACTN</name>
<organism evidence="2 3">
    <name type="scientific">Denitrobacterium detoxificans</name>
    <dbReference type="NCBI Taxonomy" id="79604"/>
    <lineage>
        <taxon>Bacteria</taxon>
        <taxon>Bacillati</taxon>
        <taxon>Actinomycetota</taxon>
        <taxon>Coriobacteriia</taxon>
        <taxon>Eggerthellales</taxon>
        <taxon>Eggerthellaceae</taxon>
        <taxon>Denitrobacterium</taxon>
    </lineage>
</organism>
<dbReference type="PANTHER" id="PTHR45527">
    <property type="entry name" value="NONRIBOSOMAL PEPTIDE SYNTHETASE"/>
    <property type="match status" value="1"/>
</dbReference>
<gene>
    <name evidence="2" type="ORF">SAMN02910314_00653</name>
</gene>
<dbReference type="InterPro" id="IPR023213">
    <property type="entry name" value="CAT-like_dom_sf"/>
</dbReference>
<dbReference type="GO" id="GO:0003824">
    <property type="term" value="F:catalytic activity"/>
    <property type="evidence" value="ECO:0007669"/>
    <property type="project" value="InterPro"/>
</dbReference>
<dbReference type="SUPFAM" id="SSF52777">
    <property type="entry name" value="CoA-dependent acyltransferases"/>
    <property type="match status" value="2"/>
</dbReference>
<dbReference type="OrthoDB" id="2472181at2"/>
<dbReference type="EMBL" id="FOEC01000003">
    <property type="protein sequence ID" value="SEO61175.1"/>
    <property type="molecule type" value="Genomic_DNA"/>
</dbReference>
<dbReference type="STRING" id="79604.AAY81_03305"/>
<dbReference type="AlphaFoldDB" id="A0A172RXE0"/>
<evidence type="ECO:0000259" key="1">
    <source>
        <dbReference type="Pfam" id="PF00668"/>
    </source>
</evidence>
<dbReference type="KEGG" id="ddt:AAY81_03305"/>
<protein>
    <submittedName>
        <fullName evidence="2">Condensation domain-containing protein</fullName>
    </submittedName>
</protein>
<dbReference type="Gene3D" id="3.30.559.10">
    <property type="entry name" value="Chloramphenicol acetyltransferase-like domain"/>
    <property type="match status" value="1"/>
</dbReference>
<keyword evidence="3" id="KW-1185">Reference proteome</keyword>
<dbReference type="GO" id="GO:0043041">
    <property type="term" value="P:amino acid activation for nonribosomal peptide biosynthetic process"/>
    <property type="evidence" value="ECO:0007669"/>
    <property type="project" value="TreeGrafter"/>
</dbReference>
<dbReference type="GO" id="GO:0031177">
    <property type="term" value="F:phosphopantetheine binding"/>
    <property type="evidence" value="ECO:0007669"/>
    <property type="project" value="TreeGrafter"/>
</dbReference>
<accession>A0A172RXE0</accession>
<feature type="domain" description="Condensation" evidence="1">
    <location>
        <begin position="168"/>
        <end position="352"/>
    </location>
</feature>
<dbReference type="Pfam" id="PF00668">
    <property type="entry name" value="Condensation"/>
    <property type="match status" value="1"/>
</dbReference>
<reference evidence="3" key="1">
    <citation type="submission" date="2016-10" db="EMBL/GenBank/DDBJ databases">
        <authorList>
            <person name="Varghese N."/>
        </authorList>
    </citation>
    <scope>NUCLEOTIDE SEQUENCE [LARGE SCALE GENOMIC DNA]</scope>
    <source>
        <strain evidence="3">DSM 21843</strain>
    </source>
</reference>
<dbReference type="GO" id="GO:0044550">
    <property type="term" value="P:secondary metabolite biosynthetic process"/>
    <property type="evidence" value="ECO:0007669"/>
    <property type="project" value="TreeGrafter"/>
</dbReference>
<sequence>MNDEVFELYDSQLFMHALQKAGLAQEITLCGSLLIPQKISDERLQAAANKVLDANDVLRSYFIEKDGKTYQTYEPYKEHVFEIRHFDDAEDMESWAKLYATIPLEYRVEGKGKGPTLEGIGKPSPRLALNILRQQRATARRRKKLGLEGREPTCFELILAQLPEASGALIKMSHIISDGWSMVLVGNQFLHALKGEPFKAYDYQDYVESDKAYKQSERAQLDRDFFREEWLKHPEPTICFPGELYSFEGTRNSLDLDAELSQSIRAYCLDNRVSGMNVFLSAIGICLSRRLGSESFHLGSLSINRAGTKEKNTVGLFASTLPILMNVTPDISFKQLVHNMREKTFSTLRHARGYANPTEVYGNYFNFFVSYRNEVLEADTHVQVKEYFSEAFADFTELSIVEGSNRGKFTMHFDHNCKVSEDEAMGLLDEVASIMRSGIEDDSLLVRDIH</sequence>
<dbReference type="RefSeq" id="WP_066661346.1">
    <property type="nucleotide sequence ID" value="NZ_CP011402.1"/>
</dbReference>
<dbReference type="Proteomes" id="UP000182975">
    <property type="component" value="Unassembled WGS sequence"/>
</dbReference>
<dbReference type="Gene3D" id="3.30.559.30">
    <property type="entry name" value="Nonribosomal peptide synthetase, condensation domain"/>
    <property type="match status" value="1"/>
</dbReference>
<proteinExistence type="predicted"/>
<dbReference type="InterPro" id="IPR001242">
    <property type="entry name" value="Condensation_dom"/>
</dbReference>
<dbReference type="GO" id="GO:0005737">
    <property type="term" value="C:cytoplasm"/>
    <property type="evidence" value="ECO:0007669"/>
    <property type="project" value="TreeGrafter"/>
</dbReference>
<evidence type="ECO:0000313" key="2">
    <source>
        <dbReference type="EMBL" id="SEO61175.1"/>
    </source>
</evidence>
<dbReference type="GO" id="GO:0008610">
    <property type="term" value="P:lipid biosynthetic process"/>
    <property type="evidence" value="ECO:0007669"/>
    <property type="project" value="UniProtKB-ARBA"/>
</dbReference>